<evidence type="ECO:0000259" key="5">
    <source>
        <dbReference type="SMART" id="SM00797"/>
    </source>
</evidence>
<dbReference type="KEGG" id="pbor:BSF38_00745"/>
<reference evidence="7" key="1">
    <citation type="submission" date="2016-12" db="EMBL/GenBank/DDBJ databases">
        <title>Comparative genomics of four Isosphaeraceae planctomycetes: a common pool of plasmids and glycoside hydrolase genes.</title>
        <authorList>
            <person name="Ivanova A."/>
        </authorList>
    </citation>
    <scope>NUCLEOTIDE SEQUENCE [LARGE SCALE GENOMIC DNA]</scope>
    <source>
        <strain evidence="7">PX4</strain>
    </source>
</reference>
<gene>
    <name evidence="6" type="primary">kipA</name>
    <name evidence="6" type="ORF">BSF38_00745</name>
</gene>
<accession>A0A1U7CK90</accession>
<dbReference type="PANTHER" id="PTHR43309:SF3">
    <property type="entry name" value="5-OXOPROLINASE SUBUNIT C"/>
    <property type="match status" value="1"/>
</dbReference>
<sequence>MGLLVVNPGLWTTVQDLGRPGFREWGVPVGGAFDRRSLALANAFAGNPPDAAGLELTLHGGVFEARCDLGIALAGADMEASIVDPDGGRRSVISPSSTTLKAGERLILGRATAGARTYLAVAGGFGGRSSERPVRAGDFLPAVPSRLHGRRPRPVESAATDPIGEPFRCLPGPDSSSLADSEALWNQPFQVGLRSNRMGLRLEGEPLAVVPEAERLSAPVAPGAIQAAGGRLIVLGVACGTMGGYPHVAQVISADLDRVGQLRSGDGLRFRRVTIDEARRLDRQAREAQRRWSAPITALSRDLFELEFRPEGTPG</sequence>
<dbReference type="InterPro" id="IPR029000">
    <property type="entry name" value="Cyclophilin-like_dom_sf"/>
</dbReference>
<dbReference type="Pfam" id="PF02626">
    <property type="entry name" value="CT_A_B"/>
    <property type="match status" value="1"/>
</dbReference>
<evidence type="ECO:0000256" key="1">
    <source>
        <dbReference type="ARBA" id="ARBA00022741"/>
    </source>
</evidence>
<keyword evidence="2" id="KW-0378">Hydrolase</keyword>
<name>A0A1U7CK90_9BACT</name>
<dbReference type="OrthoDB" id="9782422at2"/>
<dbReference type="InterPro" id="IPR052708">
    <property type="entry name" value="PxpC"/>
</dbReference>
<feature type="domain" description="Carboxyltransferase" evidence="5">
    <location>
        <begin position="24"/>
        <end position="289"/>
    </location>
</feature>
<keyword evidence="3" id="KW-0067">ATP-binding</keyword>
<evidence type="ECO:0000313" key="7">
    <source>
        <dbReference type="Proteomes" id="UP000186309"/>
    </source>
</evidence>
<dbReference type="SMART" id="SM00797">
    <property type="entry name" value="AHS2"/>
    <property type="match status" value="1"/>
</dbReference>
<dbReference type="PANTHER" id="PTHR43309">
    <property type="entry name" value="5-OXOPROLINASE SUBUNIT C"/>
    <property type="match status" value="1"/>
</dbReference>
<evidence type="ECO:0000256" key="4">
    <source>
        <dbReference type="SAM" id="MobiDB-lite"/>
    </source>
</evidence>
<keyword evidence="1" id="KW-0547">Nucleotide-binding</keyword>
<dbReference type="EMBL" id="CP019082">
    <property type="protein sequence ID" value="APW59326.1"/>
    <property type="molecule type" value="Genomic_DNA"/>
</dbReference>
<dbReference type="AlphaFoldDB" id="A0A1U7CK90"/>
<dbReference type="SUPFAM" id="SSF50891">
    <property type="entry name" value="Cyclophilin-like"/>
    <property type="match status" value="1"/>
</dbReference>
<dbReference type="GO" id="GO:0005524">
    <property type="term" value="F:ATP binding"/>
    <property type="evidence" value="ECO:0007669"/>
    <property type="project" value="UniProtKB-KW"/>
</dbReference>
<dbReference type="STRING" id="1387353.BSF38_00745"/>
<dbReference type="Gene3D" id="2.40.100.10">
    <property type="entry name" value="Cyclophilin-like"/>
    <property type="match status" value="1"/>
</dbReference>
<dbReference type="GO" id="GO:0016787">
    <property type="term" value="F:hydrolase activity"/>
    <property type="evidence" value="ECO:0007669"/>
    <property type="project" value="UniProtKB-KW"/>
</dbReference>
<dbReference type="Proteomes" id="UP000186309">
    <property type="component" value="Chromosome"/>
</dbReference>
<proteinExistence type="predicted"/>
<organism evidence="6 7">
    <name type="scientific">Paludisphaera borealis</name>
    <dbReference type="NCBI Taxonomy" id="1387353"/>
    <lineage>
        <taxon>Bacteria</taxon>
        <taxon>Pseudomonadati</taxon>
        <taxon>Planctomycetota</taxon>
        <taxon>Planctomycetia</taxon>
        <taxon>Isosphaerales</taxon>
        <taxon>Isosphaeraceae</taxon>
        <taxon>Paludisphaera</taxon>
    </lineage>
</organism>
<protein>
    <submittedName>
        <fullName evidence="6">KipI antagonist</fullName>
    </submittedName>
</protein>
<evidence type="ECO:0000256" key="2">
    <source>
        <dbReference type="ARBA" id="ARBA00022801"/>
    </source>
</evidence>
<evidence type="ECO:0000256" key="3">
    <source>
        <dbReference type="ARBA" id="ARBA00022840"/>
    </source>
</evidence>
<evidence type="ECO:0000313" key="6">
    <source>
        <dbReference type="EMBL" id="APW59326.1"/>
    </source>
</evidence>
<dbReference type="RefSeq" id="WP_076343522.1">
    <property type="nucleotide sequence ID" value="NZ_CP019082.1"/>
</dbReference>
<keyword evidence="7" id="KW-1185">Reference proteome</keyword>
<feature type="region of interest" description="Disordered" evidence="4">
    <location>
        <begin position="145"/>
        <end position="167"/>
    </location>
</feature>
<dbReference type="InterPro" id="IPR003778">
    <property type="entry name" value="CT_A_B"/>
</dbReference>